<organism evidence="2 3">
    <name type="scientific">Iris pallida</name>
    <name type="common">Sweet iris</name>
    <dbReference type="NCBI Taxonomy" id="29817"/>
    <lineage>
        <taxon>Eukaryota</taxon>
        <taxon>Viridiplantae</taxon>
        <taxon>Streptophyta</taxon>
        <taxon>Embryophyta</taxon>
        <taxon>Tracheophyta</taxon>
        <taxon>Spermatophyta</taxon>
        <taxon>Magnoliopsida</taxon>
        <taxon>Liliopsida</taxon>
        <taxon>Asparagales</taxon>
        <taxon>Iridaceae</taxon>
        <taxon>Iridoideae</taxon>
        <taxon>Irideae</taxon>
        <taxon>Iris</taxon>
    </lineage>
</organism>
<dbReference type="GO" id="GO:0071763">
    <property type="term" value="P:nuclear membrane organization"/>
    <property type="evidence" value="ECO:0007669"/>
    <property type="project" value="TreeGrafter"/>
</dbReference>
<feature type="region of interest" description="Disordered" evidence="1">
    <location>
        <begin position="250"/>
        <end position="281"/>
    </location>
</feature>
<dbReference type="AlphaFoldDB" id="A0AAX6HZN7"/>
<name>A0AAX6HZN7_IRIPA</name>
<gene>
    <name evidence="2" type="ORF">M6B38_279120</name>
</gene>
<dbReference type="Proteomes" id="UP001140949">
    <property type="component" value="Unassembled WGS sequence"/>
</dbReference>
<feature type="compositionally biased region" description="Low complexity" evidence="1">
    <location>
        <begin position="34"/>
        <end position="51"/>
    </location>
</feature>
<dbReference type="GO" id="GO:0005635">
    <property type="term" value="C:nuclear envelope"/>
    <property type="evidence" value="ECO:0007669"/>
    <property type="project" value="TreeGrafter"/>
</dbReference>
<dbReference type="PANTHER" id="PTHR33416:SF37">
    <property type="entry name" value="OS04G0655600 PROTEIN"/>
    <property type="match status" value="1"/>
</dbReference>
<dbReference type="PANTHER" id="PTHR33416">
    <property type="entry name" value="NUCLEAR PORE COMPLEX PROTEIN NUP1"/>
    <property type="match status" value="1"/>
</dbReference>
<keyword evidence="3" id="KW-1185">Reference proteome</keyword>
<feature type="compositionally biased region" description="Polar residues" evidence="1">
    <location>
        <begin position="569"/>
        <end position="580"/>
    </location>
</feature>
<evidence type="ECO:0000313" key="3">
    <source>
        <dbReference type="Proteomes" id="UP001140949"/>
    </source>
</evidence>
<evidence type="ECO:0000256" key="1">
    <source>
        <dbReference type="SAM" id="MobiDB-lite"/>
    </source>
</evidence>
<feature type="compositionally biased region" description="Polar residues" evidence="1">
    <location>
        <begin position="508"/>
        <end position="533"/>
    </location>
</feature>
<feature type="region of interest" description="Disordered" evidence="1">
    <location>
        <begin position="427"/>
        <end position="452"/>
    </location>
</feature>
<evidence type="ECO:0000313" key="2">
    <source>
        <dbReference type="EMBL" id="KAJ6846193.1"/>
    </source>
</evidence>
<sequence>MSFFSGGRRSSEGGGGSTWMYGIISGAGKVISSVFRSDDPSPSSSYSNSNSAEEESSDVSSRECEEHKQIEEKLEPVKDYNGRSLAIISEIESKQAIEQLIMQETFSREEFNHLTKIIHSRVVGEDGSHKELLDRPTGNAIAFAGAWKSFNQASEVQEKLSLSPSSLVAISPRFSGCRVLTPDLRNSAVSEAKKWLDDKKLATRSNVDYHHEPCTLNTGMPRYDIEGEVGSPVDIAKSYIQSLPPWKSLSSPGIEKSPHTTTHLYKDNDTANHYSPSSKGLKRRYLDIGPQDTLDEIRNIRSKASANVSDTSRFKLIDLSSTYPDREVCQISAAEECIYHDSRNLSALESLHASSRSSAELHAKDNQSVGAFTLPCETAEESNPAGLGSIISVNLIPDAEVVNAVQTIHATSSLITSSLRPDSAIASGPPAVIISDENQGEGERSQRKENFPIPSPVIVEHEVSGDHLENVTNSSQLLVSVDIRSAPSDVKAATNISEVNTTSRQISYSSQLVPSAEEVQSITDSEQRGNGQTEAEAEAGANRSGTFSIGSTAGLNTDLGVASKRKPKQTNWSKNEQTVVMSEGDHKLPLEISTDAPSLKKSNSSRGRPRGGKLKMSAKNVPPETQPSTSAQGRLTALRPRRVREK</sequence>
<feature type="compositionally biased region" description="Basic and acidic residues" evidence="1">
    <location>
        <begin position="441"/>
        <end position="450"/>
    </location>
</feature>
<feature type="region of interest" description="Disordered" evidence="1">
    <location>
        <begin position="34"/>
        <end position="66"/>
    </location>
</feature>
<evidence type="ECO:0008006" key="4">
    <source>
        <dbReference type="Google" id="ProtNLM"/>
    </source>
</evidence>
<comment type="caution">
    <text evidence="2">The sequence shown here is derived from an EMBL/GenBank/DDBJ whole genome shotgun (WGS) entry which is preliminary data.</text>
</comment>
<feature type="region of interest" description="Disordered" evidence="1">
    <location>
        <begin position="508"/>
        <end position="646"/>
    </location>
</feature>
<reference evidence="2" key="1">
    <citation type="journal article" date="2023" name="GigaByte">
        <title>Genome assembly of the bearded iris, Iris pallida Lam.</title>
        <authorList>
            <person name="Bruccoleri R.E."/>
            <person name="Oakeley E.J."/>
            <person name="Faust A.M.E."/>
            <person name="Altorfer M."/>
            <person name="Dessus-Babus S."/>
            <person name="Burckhardt D."/>
            <person name="Oertli M."/>
            <person name="Naumann U."/>
            <person name="Petersen F."/>
            <person name="Wong J."/>
        </authorList>
    </citation>
    <scope>NUCLEOTIDE SEQUENCE</scope>
    <source>
        <strain evidence="2">GSM-AAB239-AS_SAM_17_03QT</strain>
    </source>
</reference>
<proteinExistence type="predicted"/>
<reference evidence="2" key="2">
    <citation type="submission" date="2023-04" db="EMBL/GenBank/DDBJ databases">
        <authorList>
            <person name="Bruccoleri R.E."/>
            <person name="Oakeley E.J."/>
            <person name="Faust A.-M."/>
            <person name="Dessus-Babus S."/>
            <person name="Altorfer M."/>
            <person name="Burckhardt D."/>
            <person name="Oertli M."/>
            <person name="Naumann U."/>
            <person name="Petersen F."/>
            <person name="Wong J."/>
        </authorList>
    </citation>
    <scope>NUCLEOTIDE SEQUENCE</scope>
    <source>
        <strain evidence="2">GSM-AAB239-AS_SAM_17_03QT</strain>
        <tissue evidence="2">Leaf</tissue>
    </source>
</reference>
<protein>
    <recommendedName>
        <fullName evidence="4">Protein KAKU4-like</fullName>
    </recommendedName>
</protein>
<feature type="compositionally biased region" description="Polar residues" evidence="1">
    <location>
        <begin position="543"/>
        <end position="555"/>
    </location>
</feature>
<accession>A0AAX6HZN7</accession>
<dbReference type="EMBL" id="JANAVB010005599">
    <property type="protein sequence ID" value="KAJ6846193.1"/>
    <property type="molecule type" value="Genomic_DNA"/>
</dbReference>